<sequence>MSVKYIPVQWNRFKWYYDAAMLAGVAAFLWLFIHIAPGLLSHERPINPQVHNARAFGACAFVMLSIILASGPLARLDRRFLPLVYNRRHFGVLTAFVAVTHAGYIIDWYFAFSKSNKYEALLFANTSYGQIAGFPFEIFGVFALICLLILATTSHDFWLKFLTAPVWKRLHYLIYAAYVSVVAHVSWGILQDQRNHTFTAIFLASAGVVAGLHLLAAFKESRDADPVADAHGDWVAVCRADEIEEGFAKIAQLGDGERVAVFKQDGLLSAISNACAHQNGPLGEGRVVACFVTCPWHGFQYDVRTGRSPAPFTEKIPTYNLTVKDGVVLVDPKANPPGTPVDPVNPEGV</sequence>
<keyword evidence="2 9" id="KW-0812">Transmembrane</keyword>
<dbReference type="PANTHER" id="PTHR21496">
    <property type="entry name" value="FERREDOXIN-RELATED"/>
    <property type="match status" value="1"/>
</dbReference>
<feature type="transmembrane region" description="Helical" evidence="9">
    <location>
        <begin position="172"/>
        <end position="190"/>
    </location>
</feature>
<dbReference type="SUPFAM" id="SSF50022">
    <property type="entry name" value="ISP domain"/>
    <property type="match status" value="1"/>
</dbReference>
<feature type="transmembrane region" description="Helical" evidence="9">
    <location>
        <begin position="55"/>
        <end position="74"/>
    </location>
</feature>
<dbReference type="GO" id="GO:0016020">
    <property type="term" value="C:membrane"/>
    <property type="evidence" value="ECO:0007669"/>
    <property type="project" value="UniProtKB-SubCell"/>
</dbReference>
<keyword evidence="6" id="KW-0408">Iron</keyword>
<comment type="caution">
    <text evidence="11">The sequence shown here is derived from an EMBL/GenBank/DDBJ whole genome shotgun (WGS) entry which is preliminary data.</text>
</comment>
<keyword evidence="8 9" id="KW-0472">Membrane</keyword>
<keyword evidence="12" id="KW-1185">Reference proteome</keyword>
<dbReference type="PROSITE" id="PS51296">
    <property type="entry name" value="RIESKE"/>
    <property type="match status" value="1"/>
</dbReference>
<evidence type="ECO:0000313" key="12">
    <source>
        <dbReference type="Proteomes" id="UP000026249"/>
    </source>
</evidence>
<keyword evidence="3" id="KW-0001">2Fe-2S</keyword>
<dbReference type="STRING" id="1454373.ACMU_15910"/>
<keyword evidence="4" id="KW-0479">Metal-binding</keyword>
<keyword evidence="5 9" id="KW-1133">Transmembrane helix</keyword>
<dbReference type="InterPro" id="IPR017941">
    <property type="entry name" value="Rieske_2Fe-2S"/>
</dbReference>
<evidence type="ECO:0000256" key="9">
    <source>
        <dbReference type="SAM" id="Phobius"/>
    </source>
</evidence>
<proteinExistence type="predicted"/>
<dbReference type="Pfam" id="PF00355">
    <property type="entry name" value="Rieske"/>
    <property type="match status" value="1"/>
</dbReference>
<evidence type="ECO:0000259" key="10">
    <source>
        <dbReference type="PROSITE" id="PS51296"/>
    </source>
</evidence>
<evidence type="ECO:0000256" key="8">
    <source>
        <dbReference type="ARBA" id="ARBA00023136"/>
    </source>
</evidence>
<dbReference type="GO" id="GO:0046872">
    <property type="term" value="F:metal ion binding"/>
    <property type="evidence" value="ECO:0007669"/>
    <property type="project" value="UniProtKB-KW"/>
</dbReference>
<dbReference type="OrthoDB" id="9794175at2"/>
<feature type="transmembrane region" description="Helical" evidence="9">
    <location>
        <begin position="131"/>
        <end position="151"/>
    </location>
</feature>
<dbReference type="PANTHER" id="PTHR21496:SF23">
    <property type="entry name" value="3-PHENYLPROPIONATE_CINNAMIC ACID DIOXYGENASE FERREDOXIN SUBUNIT"/>
    <property type="match status" value="1"/>
</dbReference>
<feature type="transmembrane region" description="Helical" evidence="9">
    <location>
        <begin position="196"/>
        <end position="218"/>
    </location>
</feature>
<feature type="transmembrane region" description="Helical" evidence="9">
    <location>
        <begin position="15"/>
        <end position="35"/>
    </location>
</feature>
<feature type="transmembrane region" description="Helical" evidence="9">
    <location>
        <begin position="90"/>
        <end position="111"/>
    </location>
</feature>
<dbReference type="InterPro" id="IPR013130">
    <property type="entry name" value="Fe3_Rdtase_TM_dom"/>
</dbReference>
<name>A0A037ZHY8_9RHOB</name>
<evidence type="ECO:0000256" key="3">
    <source>
        <dbReference type="ARBA" id="ARBA00022714"/>
    </source>
</evidence>
<dbReference type="AlphaFoldDB" id="A0A037ZHY8"/>
<organism evidence="11 12">
    <name type="scientific">Actibacterium mucosum KCTC 23349</name>
    <dbReference type="NCBI Taxonomy" id="1454373"/>
    <lineage>
        <taxon>Bacteria</taxon>
        <taxon>Pseudomonadati</taxon>
        <taxon>Pseudomonadota</taxon>
        <taxon>Alphaproteobacteria</taxon>
        <taxon>Rhodobacterales</taxon>
        <taxon>Roseobacteraceae</taxon>
        <taxon>Actibacterium</taxon>
    </lineage>
</organism>
<protein>
    <submittedName>
        <fullName evidence="11">(2Fe-2S)-binding protein</fullName>
    </submittedName>
</protein>
<evidence type="ECO:0000256" key="2">
    <source>
        <dbReference type="ARBA" id="ARBA00022692"/>
    </source>
</evidence>
<comment type="subcellular location">
    <subcellularLocation>
        <location evidence="1">Membrane</location>
        <topology evidence="1">Multi-pass membrane protein</topology>
    </subcellularLocation>
</comment>
<reference evidence="11 12" key="1">
    <citation type="submission" date="2014-03" db="EMBL/GenBank/DDBJ databases">
        <title>Draft Genome Sequence of Actibacterium mucosum KCTC 23349, a Marine Alphaproteobacterium with Complex Ionic Requirements Isolated from Mediterranean Seawater at Malvarrosa Beach, Valencia, Spain.</title>
        <authorList>
            <person name="Arahal D.R."/>
            <person name="Shao Z."/>
            <person name="Lai Q."/>
            <person name="Pujalte M.J."/>
        </authorList>
    </citation>
    <scope>NUCLEOTIDE SEQUENCE [LARGE SCALE GENOMIC DNA]</scope>
    <source>
        <strain evidence="11 12">KCTC 23349</strain>
    </source>
</reference>
<dbReference type="GO" id="GO:0051537">
    <property type="term" value="F:2 iron, 2 sulfur cluster binding"/>
    <property type="evidence" value="ECO:0007669"/>
    <property type="project" value="UniProtKB-KW"/>
</dbReference>
<evidence type="ECO:0000256" key="4">
    <source>
        <dbReference type="ARBA" id="ARBA00022723"/>
    </source>
</evidence>
<dbReference type="EMBL" id="JFKE01000005">
    <property type="protein sequence ID" value="KAJ55239.1"/>
    <property type="molecule type" value="Genomic_DNA"/>
</dbReference>
<gene>
    <name evidence="11" type="ORF">ACMU_15910</name>
</gene>
<feature type="domain" description="Rieske" evidence="10">
    <location>
        <begin position="235"/>
        <end position="330"/>
    </location>
</feature>
<evidence type="ECO:0000256" key="6">
    <source>
        <dbReference type="ARBA" id="ARBA00023004"/>
    </source>
</evidence>
<evidence type="ECO:0000313" key="11">
    <source>
        <dbReference type="EMBL" id="KAJ55239.1"/>
    </source>
</evidence>
<evidence type="ECO:0000256" key="5">
    <source>
        <dbReference type="ARBA" id="ARBA00022989"/>
    </source>
</evidence>
<keyword evidence="7" id="KW-0411">Iron-sulfur</keyword>
<evidence type="ECO:0000256" key="7">
    <source>
        <dbReference type="ARBA" id="ARBA00023014"/>
    </source>
</evidence>
<dbReference type="InterPro" id="IPR036922">
    <property type="entry name" value="Rieske_2Fe-2S_sf"/>
</dbReference>
<dbReference type="Pfam" id="PF01794">
    <property type="entry name" value="Ferric_reduct"/>
    <property type="match status" value="1"/>
</dbReference>
<accession>A0A037ZHY8</accession>
<dbReference type="Proteomes" id="UP000026249">
    <property type="component" value="Unassembled WGS sequence"/>
</dbReference>
<dbReference type="Gene3D" id="2.102.10.10">
    <property type="entry name" value="Rieske [2Fe-2S] iron-sulphur domain"/>
    <property type="match status" value="1"/>
</dbReference>
<dbReference type="RefSeq" id="WP_035260548.1">
    <property type="nucleotide sequence ID" value="NZ_JFKE01000005.1"/>
</dbReference>
<evidence type="ECO:0000256" key="1">
    <source>
        <dbReference type="ARBA" id="ARBA00004141"/>
    </source>
</evidence>